<evidence type="ECO:0000256" key="2">
    <source>
        <dbReference type="ARBA" id="ARBA00022695"/>
    </source>
</evidence>
<dbReference type="SUPFAM" id="SSF81585">
    <property type="entry name" value="PsbU/PolX domain-like"/>
    <property type="match status" value="1"/>
</dbReference>
<comment type="subcellular location">
    <subcellularLocation>
        <location evidence="3">Nucleus</location>
    </subcellularLocation>
</comment>
<dbReference type="AlphaFoldDB" id="A0A5D3APG0"/>
<dbReference type="SMART" id="SM00483">
    <property type="entry name" value="POLXc"/>
    <property type="match status" value="1"/>
</dbReference>
<dbReference type="InterPro" id="IPR037160">
    <property type="entry name" value="DNA_Pol_thumb_sf"/>
</dbReference>
<dbReference type="Pfam" id="PF14792">
    <property type="entry name" value="DNA_pol_B_palm"/>
    <property type="match status" value="1"/>
</dbReference>
<keyword evidence="2 3" id="KW-0548">Nucleotidyltransferase</keyword>
<name>A0A5D3APG0_9TREE</name>
<dbReference type="GO" id="GO:0003887">
    <property type="term" value="F:DNA-directed DNA polymerase activity"/>
    <property type="evidence" value="ECO:0007669"/>
    <property type="project" value="UniProtKB-UniRule"/>
</dbReference>
<keyword evidence="3" id="KW-0234">DNA repair</keyword>
<sequence length="399" mass="45412">MATQLAVACSIRSLNTVRSFGHFGHLSPQRTKEYNGFKRGYNAADFAKLSVDGDTLTQGLRDLLSWRALTADTTKGVDYRDALNAILPLAEETKGQIPLTDIEEVITPENSVTWRFIRTLVEDGKIPEMEQADDAMKASILFNRVRGFGKVRALGFAEDGVRTLDELYHFKDGKWPISDAQKLAIEFHEDMERTIPRTEMQEFNVLLKDAFHKADPNLKYTIMGSYRRGENVSQDVDVVVWHESYPKKEKDEKRVHKVKPDSMMGKILTSLFNANIVEESKIFSKGPKQVFALARLPNDPNAVHRQLNIRFCPVQSLPFMLLSGTGDDMLYMKMRKRALNKGWMLNDLALGERTLDTRSSAVKEGTEVTADSERDVFEALGIPYLEPTERSYSKYKNRF</sequence>
<dbReference type="GO" id="GO:0003677">
    <property type="term" value="F:DNA binding"/>
    <property type="evidence" value="ECO:0007669"/>
    <property type="project" value="UniProtKB-UniRule"/>
</dbReference>
<keyword evidence="3" id="KW-0239">DNA-directed DNA polymerase</keyword>
<dbReference type="PANTHER" id="PTHR11276:SF42">
    <property type="entry name" value="DNA POLYMERASE BETA"/>
    <property type="match status" value="1"/>
</dbReference>
<dbReference type="EC" id="2.7.7.7" evidence="3"/>
<evidence type="ECO:0000256" key="1">
    <source>
        <dbReference type="ARBA" id="ARBA00022679"/>
    </source>
</evidence>
<dbReference type="GO" id="GO:0005634">
    <property type="term" value="C:nucleus"/>
    <property type="evidence" value="ECO:0007669"/>
    <property type="project" value="UniProtKB-SubCell"/>
</dbReference>
<gene>
    <name evidence="5" type="ORF">B9479_006708</name>
</gene>
<dbReference type="Gene3D" id="1.10.150.20">
    <property type="entry name" value="5' to 3' exonuclease, C-terminal subdomain"/>
    <property type="match status" value="1"/>
</dbReference>
<dbReference type="InterPro" id="IPR002008">
    <property type="entry name" value="DNA_pol_X_beta-like"/>
</dbReference>
<accession>A0A5D3APG0</accession>
<dbReference type="Pfam" id="PF14791">
    <property type="entry name" value="DNA_pol_B_thumb"/>
    <property type="match status" value="1"/>
</dbReference>
<dbReference type="Gene3D" id="3.30.460.10">
    <property type="entry name" value="Beta Polymerase, domain 2"/>
    <property type="match status" value="1"/>
</dbReference>
<dbReference type="PANTHER" id="PTHR11276">
    <property type="entry name" value="DNA POLYMERASE TYPE-X FAMILY MEMBER"/>
    <property type="match status" value="1"/>
</dbReference>
<dbReference type="Proteomes" id="UP000322245">
    <property type="component" value="Unassembled WGS sequence"/>
</dbReference>
<dbReference type="EMBL" id="NIDF01000121">
    <property type="protein sequence ID" value="TYJ52702.1"/>
    <property type="molecule type" value="Genomic_DNA"/>
</dbReference>
<proteinExistence type="inferred from homology"/>
<feature type="domain" description="DNA-directed DNA polymerase X" evidence="4">
    <location>
        <begin position="55"/>
        <end position="391"/>
    </location>
</feature>
<organism evidence="5 6">
    <name type="scientific">Cryptococcus floricola</name>
    <dbReference type="NCBI Taxonomy" id="2591691"/>
    <lineage>
        <taxon>Eukaryota</taxon>
        <taxon>Fungi</taxon>
        <taxon>Dikarya</taxon>
        <taxon>Basidiomycota</taxon>
        <taxon>Agaricomycotina</taxon>
        <taxon>Tremellomycetes</taxon>
        <taxon>Tremellales</taxon>
        <taxon>Cryptococcaceae</taxon>
        <taxon>Cryptococcus</taxon>
    </lineage>
</organism>
<evidence type="ECO:0000259" key="4">
    <source>
        <dbReference type="SMART" id="SM00483"/>
    </source>
</evidence>
<comment type="function">
    <text evidence="3">DNA polymerase that functions in several pathways of DNA repair. Involved in base excision repair (BER) responsible for repair of lesions that give rise to abasic (AP) sites in DNA. Also contributes to DNA double-strand break repair by non-homologous end joining and homologous recombination. Has both template-dependent and template-independent (terminal transferase) DNA polymerase activities. Has also a 5'-deoxyribose-5-phosphate lyase (dRP lyase) activity.</text>
</comment>
<dbReference type="InterPro" id="IPR022312">
    <property type="entry name" value="DNA_pol_X"/>
</dbReference>
<protein>
    <recommendedName>
        <fullName evidence="3">DNA polymerase</fullName>
        <ecNumber evidence="3">2.7.7.7</ecNumber>
    </recommendedName>
</protein>
<dbReference type="Gene3D" id="3.30.210.10">
    <property type="entry name" value="DNA polymerase, thumb domain"/>
    <property type="match status" value="1"/>
</dbReference>
<dbReference type="InterPro" id="IPR002054">
    <property type="entry name" value="DNA-dir_DNA_pol_X"/>
</dbReference>
<evidence type="ECO:0000313" key="5">
    <source>
        <dbReference type="EMBL" id="TYJ52702.1"/>
    </source>
</evidence>
<keyword evidence="6" id="KW-1185">Reference proteome</keyword>
<comment type="similarity">
    <text evidence="3">Belongs to the DNA polymerase type-X family.</text>
</comment>
<evidence type="ECO:0000313" key="6">
    <source>
        <dbReference type="Proteomes" id="UP000322245"/>
    </source>
</evidence>
<dbReference type="GO" id="GO:0046872">
    <property type="term" value="F:metal ion binding"/>
    <property type="evidence" value="ECO:0007669"/>
    <property type="project" value="UniProtKB-UniRule"/>
</dbReference>
<dbReference type="PRINTS" id="PR00870">
    <property type="entry name" value="DNAPOLXBETA"/>
</dbReference>
<evidence type="ECO:0000256" key="3">
    <source>
        <dbReference type="RuleBase" id="RU366014"/>
    </source>
</evidence>
<dbReference type="GO" id="GO:0006303">
    <property type="term" value="P:double-strand break repair via nonhomologous end joining"/>
    <property type="evidence" value="ECO:0007669"/>
    <property type="project" value="TreeGrafter"/>
</dbReference>
<dbReference type="InterPro" id="IPR029398">
    <property type="entry name" value="PolB_thumb"/>
</dbReference>
<dbReference type="GO" id="GO:0006284">
    <property type="term" value="P:base-excision repair"/>
    <property type="evidence" value="ECO:0007669"/>
    <property type="project" value="TreeGrafter"/>
</dbReference>
<comment type="caution">
    <text evidence="5">The sequence shown here is derived from an EMBL/GenBank/DDBJ whole genome shotgun (WGS) entry which is preliminary data.</text>
</comment>
<keyword evidence="3" id="KW-0227">DNA damage</keyword>
<keyword evidence="1 3" id="KW-0808">Transferase</keyword>
<dbReference type="SUPFAM" id="SSF81301">
    <property type="entry name" value="Nucleotidyltransferase"/>
    <property type="match status" value="1"/>
</dbReference>
<comment type="catalytic activity">
    <reaction evidence="3">
        <text>DNA(n) + a 2'-deoxyribonucleoside 5'-triphosphate = DNA(n+1) + diphosphate</text>
        <dbReference type="Rhea" id="RHEA:22508"/>
        <dbReference type="Rhea" id="RHEA-COMP:17339"/>
        <dbReference type="Rhea" id="RHEA-COMP:17340"/>
        <dbReference type="ChEBI" id="CHEBI:33019"/>
        <dbReference type="ChEBI" id="CHEBI:61560"/>
        <dbReference type="ChEBI" id="CHEBI:173112"/>
        <dbReference type="EC" id="2.7.7.7"/>
    </reaction>
</comment>
<keyword evidence="3" id="KW-0539">Nucleus</keyword>
<dbReference type="InterPro" id="IPR028207">
    <property type="entry name" value="DNA_pol_B_palm_palm"/>
</dbReference>
<dbReference type="InterPro" id="IPR043519">
    <property type="entry name" value="NT_sf"/>
</dbReference>
<dbReference type="PRINTS" id="PR00869">
    <property type="entry name" value="DNAPOLX"/>
</dbReference>
<reference evidence="5 6" key="1">
    <citation type="submission" date="2017-05" db="EMBL/GenBank/DDBJ databases">
        <title>The Genome Sequence of Tsuchiyaea wingfieldii DSM 27421.</title>
        <authorList>
            <person name="Cuomo C."/>
            <person name="Passer A."/>
            <person name="Billmyre B."/>
            <person name="Heitman J."/>
        </authorList>
    </citation>
    <scope>NUCLEOTIDE SEQUENCE [LARGE SCALE GENOMIC DNA]</scope>
    <source>
        <strain evidence="5 6">DSM 27421</strain>
    </source>
</reference>